<name>A0A369WA35_9GAMM</name>
<keyword evidence="3" id="KW-1185">Reference proteome</keyword>
<dbReference type="RefSeq" id="WP_114696483.1">
    <property type="nucleotide sequence ID" value="NZ_QQOH01000004.1"/>
</dbReference>
<gene>
    <name evidence="2" type="ORF">DV711_14725</name>
</gene>
<organism evidence="2 3">
    <name type="scientific">Motiliproteus coralliicola</name>
    <dbReference type="NCBI Taxonomy" id="2283196"/>
    <lineage>
        <taxon>Bacteria</taxon>
        <taxon>Pseudomonadati</taxon>
        <taxon>Pseudomonadota</taxon>
        <taxon>Gammaproteobacteria</taxon>
        <taxon>Oceanospirillales</taxon>
        <taxon>Oceanospirillaceae</taxon>
        <taxon>Motiliproteus</taxon>
    </lineage>
</organism>
<evidence type="ECO:0000313" key="3">
    <source>
        <dbReference type="Proteomes" id="UP000253769"/>
    </source>
</evidence>
<reference evidence="2 3" key="1">
    <citation type="submission" date="2018-07" db="EMBL/GenBank/DDBJ databases">
        <title>Motiliproteus coralliicola sp. nov., a bacterium isolated from Coral.</title>
        <authorList>
            <person name="Wang G."/>
        </authorList>
    </citation>
    <scope>NUCLEOTIDE SEQUENCE [LARGE SCALE GENOMIC DNA]</scope>
    <source>
        <strain evidence="2 3">C34</strain>
    </source>
</reference>
<proteinExistence type="predicted"/>
<dbReference type="Proteomes" id="UP000253769">
    <property type="component" value="Unassembled WGS sequence"/>
</dbReference>
<keyword evidence="1" id="KW-1133">Transmembrane helix</keyword>
<comment type="caution">
    <text evidence="2">The sequence shown here is derived from an EMBL/GenBank/DDBJ whole genome shotgun (WGS) entry which is preliminary data.</text>
</comment>
<dbReference type="EMBL" id="QQOH01000004">
    <property type="protein sequence ID" value="RDE18868.1"/>
    <property type="molecule type" value="Genomic_DNA"/>
</dbReference>
<evidence type="ECO:0008006" key="4">
    <source>
        <dbReference type="Google" id="ProtNLM"/>
    </source>
</evidence>
<feature type="transmembrane region" description="Helical" evidence="1">
    <location>
        <begin position="21"/>
        <end position="46"/>
    </location>
</feature>
<evidence type="ECO:0000256" key="1">
    <source>
        <dbReference type="SAM" id="Phobius"/>
    </source>
</evidence>
<keyword evidence="1" id="KW-0472">Membrane</keyword>
<protein>
    <recommendedName>
        <fullName evidence="4">Type II secretory pathway component</fullName>
    </recommendedName>
</protein>
<evidence type="ECO:0000313" key="2">
    <source>
        <dbReference type="EMBL" id="RDE18868.1"/>
    </source>
</evidence>
<dbReference type="AlphaFoldDB" id="A0A369WA35"/>
<sequence>MLLKSSLKRQHRLVPRKAQQGLGLMSAIFVITIMAVVVVGLSSLVVSSKESYGYELMSVRAFLLAESGGQMAISHLLLESASDCSALPSQLPPAELQSCTLQLNCPNVSVDGIDYFTIESTATCGSGLDQAIRKLTLRVQR</sequence>
<dbReference type="OrthoDB" id="6118616at2"/>
<keyword evidence="1" id="KW-0812">Transmembrane</keyword>
<accession>A0A369WA35</accession>